<protein>
    <submittedName>
        <fullName evidence="1">Uncharacterized protein</fullName>
    </submittedName>
</protein>
<proteinExistence type="predicted"/>
<gene>
    <name evidence="1" type="ORF">BKA59DRAFT_132426</name>
</gene>
<name>A0A8K0S0W0_9HYPO</name>
<comment type="caution">
    <text evidence="1">The sequence shown here is derived from an EMBL/GenBank/DDBJ whole genome shotgun (WGS) entry which is preliminary data.</text>
</comment>
<organism evidence="1 2">
    <name type="scientific">Fusarium tricinctum</name>
    <dbReference type="NCBI Taxonomy" id="61284"/>
    <lineage>
        <taxon>Eukaryota</taxon>
        <taxon>Fungi</taxon>
        <taxon>Dikarya</taxon>
        <taxon>Ascomycota</taxon>
        <taxon>Pezizomycotina</taxon>
        <taxon>Sordariomycetes</taxon>
        <taxon>Hypocreomycetidae</taxon>
        <taxon>Hypocreales</taxon>
        <taxon>Nectriaceae</taxon>
        <taxon>Fusarium</taxon>
        <taxon>Fusarium tricinctum species complex</taxon>
    </lineage>
</organism>
<keyword evidence="2" id="KW-1185">Reference proteome</keyword>
<dbReference type="EMBL" id="JAGPXF010000003">
    <property type="protein sequence ID" value="KAH7251668.1"/>
    <property type="molecule type" value="Genomic_DNA"/>
</dbReference>
<dbReference type="AlphaFoldDB" id="A0A8K0S0W0"/>
<dbReference type="Proteomes" id="UP000813427">
    <property type="component" value="Unassembled WGS sequence"/>
</dbReference>
<accession>A0A8K0S0W0</accession>
<sequence length="139" mass="15696">MALKRSGLRFSMLGGSLVSLEGIYGWECPRQTGRCFVFWQSCFRGFVILTHSAGKGGYCSLLFYYPRTKVKRGQSSFEGAFNRPVLCGFLPLSIHLSQTSQDQRIAWLTPSCIYRPNPTHIDAEFKVTLTQGVQNEVVY</sequence>
<evidence type="ECO:0000313" key="1">
    <source>
        <dbReference type="EMBL" id="KAH7251668.1"/>
    </source>
</evidence>
<reference evidence="1" key="1">
    <citation type="journal article" date="2021" name="Nat. Commun.">
        <title>Genetic determinants of endophytism in the Arabidopsis root mycobiome.</title>
        <authorList>
            <person name="Mesny F."/>
            <person name="Miyauchi S."/>
            <person name="Thiergart T."/>
            <person name="Pickel B."/>
            <person name="Atanasova L."/>
            <person name="Karlsson M."/>
            <person name="Huettel B."/>
            <person name="Barry K.W."/>
            <person name="Haridas S."/>
            <person name="Chen C."/>
            <person name="Bauer D."/>
            <person name="Andreopoulos W."/>
            <person name="Pangilinan J."/>
            <person name="LaButti K."/>
            <person name="Riley R."/>
            <person name="Lipzen A."/>
            <person name="Clum A."/>
            <person name="Drula E."/>
            <person name="Henrissat B."/>
            <person name="Kohler A."/>
            <person name="Grigoriev I.V."/>
            <person name="Martin F.M."/>
            <person name="Hacquard S."/>
        </authorList>
    </citation>
    <scope>NUCLEOTIDE SEQUENCE</scope>
    <source>
        <strain evidence="1">MPI-SDFR-AT-0068</strain>
    </source>
</reference>
<evidence type="ECO:0000313" key="2">
    <source>
        <dbReference type="Proteomes" id="UP000813427"/>
    </source>
</evidence>